<dbReference type="RefSeq" id="WP_227621631.1">
    <property type="nucleotide sequence ID" value="NZ_JAJEQL010000033.1"/>
</dbReference>
<dbReference type="SMART" id="SM00347">
    <property type="entry name" value="HTH_MARR"/>
    <property type="match status" value="1"/>
</dbReference>
<dbReference type="InterPro" id="IPR000835">
    <property type="entry name" value="HTH_MarR-typ"/>
</dbReference>
<keyword evidence="1" id="KW-0805">Transcription regulation</keyword>
<organism evidence="5 6">
    <name type="scientific">Faecalibacterium butyricigenerans</name>
    <dbReference type="NCBI Taxonomy" id="1851427"/>
    <lineage>
        <taxon>Bacteria</taxon>
        <taxon>Bacillati</taxon>
        <taxon>Bacillota</taxon>
        <taxon>Clostridia</taxon>
        <taxon>Eubacteriales</taxon>
        <taxon>Oscillospiraceae</taxon>
        <taxon>Faecalibacterium</taxon>
    </lineage>
</organism>
<name>A0ABS8FAF8_9FIRM</name>
<evidence type="ECO:0000313" key="5">
    <source>
        <dbReference type="EMBL" id="MCC2200204.1"/>
    </source>
</evidence>
<reference evidence="5" key="1">
    <citation type="submission" date="2021-10" db="EMBL/GenBank/DDBJ databases">
        <title>Anaerobic single-cell dispensing facilitates the cultivation of human gut bacteria.</title>
        <authorList>
            <person name="Afrizal A."/>
        </authorList>
    </citation>
    <scope>NUCLEOTIDE SEQUENCE</scope>
    <source>
        <strain evidence="5">CLA-AA-H233</strain>
    </source>
</reference>
<evidence type="ECO:0000313" key="6">
    <source>
        <dbReference type="Proteomes" id="UP001430637"/>
    </source>
</evidence>
<sequence length="164" mass="19187">MLEEVFQDVYTKFKLHFYQNVFQRFATREATLTTVESFCMEGIMAMGEPTIAEFSRMMRISTPNAAYKIGSLVKKGYVEKIQSTTDRREYYLRPTQKYIDYYSISYSYLHTVIERVRQRFPAEDCDKMEQMLSVISTELMPELDMLAKCHHSEAPAAPETPAEK</sequence>
<keyword evidence="6" id="KW-1185">Reference proteome</keyword>
<dbReference type="SUPFAM" id="SSF46785">
    <property type="entry name" value="Winged helix' DNA-binding domain"/>
    <property type="match status" value="1"/>
</dbReference>
<dbReference type="PANTHER" id="PTHR42756">
    <property type="entry name" value="TRANSCRIPTIONAL REGULATOR, MARR"/>
    <property type="match status" value="1"/>
</dbReference>
<accession>A0ABS8FAF8</accession>
<evidence type="ECO:0000256" key="3">
    <source>
        <dbReference type="ARBA" id="ARBA00023163"/>
    </source>
</evidence>
<dbReference type="EMBL" id="JAJEQL010000033">
    <property type="protein sequence ID" value="MCC2200204.1"/>
    <property type="molecule type" value="Genomic_DNA"/>
</dbReference>
<dbReference type="Gene3D" id="1.10.10.10">
    <property type="entry name" value="Winged helix-like DNA-binding domain superfamily/Winged helix DNA-binding domain"/>
    <property type="match status" value="1"/>
</dbReference>
<protein>
    <submittedName>
        <fullName evidence="5">MarR family transcriptional regulator</fullName>
    </submittedName>
</protein>
<dbReference type="InterPro" id="IPR036388">
    <property type="entry name" value="WH-like_DNA-bd_sf"/>
</dbReference>
<gene>
    <name evidence="5" type="ORF">LKD23_10645</name>
</gene>
<comment type="caution">
    <text evidence="5">The sequence shown here is derived from an EMBL/GenBank/DDBJ whole genome shotgun (WGS) entry which is preliminary data.</text>
</comment>
<proteinExistence type="predicted"/>
<dbReference type="Proteomes" id="UP001430637">
    <property type="component" value="Unassembled WGS sequence"/>
</dbReference>
<dbReference type="InterPro" id="IPR036390">
    <property type="entry name" value="WH_DNA-bd_sf"/>
</dbReference>
<evidence type="ECO:0000256" key="2">
    <source>
        <dbReference type="ARBA" id="ARBA00023125"/>
    </source>
</evidence>
<keyword evidence="2" id="KW-0238">DNA-binding</keyword>
<evidence type="ECO:0000256" key="1">
    <source>
        <dbReference type="ARBA" id="ARBA00023015"/>
    </source>
</evidence>
<feature type="domain" description="HTH marR-type" evidence="4">
    <location>
        <begin position="25"/>
        <end position="125"/>
    </location>
</feature>
<dbReference type="Pfam" id="PF01047">
    <property type="entry name" value="MarR"/>
    <property type="match status" value="1"/>
</dbReference>
<dbReference type="PANTHER" id="PTHR42756:SF1">
    <property type="entry name" value="TRANSCRIPTIONAL REPRESSOR OF EMRAB OPERON"/>
    <property type="match status" value="1"/>
</dbReference>
<keyword evidence="3" id="KW-0804">Transcription</keyword>
<evidence type="ECO:0000259" key="4">
    <source>
        <dbReference type="SMART" id="SM00347"/>
    </source>
</evidence>